<evidence type="ECO:0000256" key="1">
    <source>
        <dbReference type="ARBA" id="ARBA00022729"/>
    </source>
</evidence>
<keyword evidence="8" id="KW-1185">Reference proteome</keyword>
<name>A0A2Z4J094_9ACTN</name>
<evidence type="ECO:0000256" key="3">
    <source>
        <dbReference type="ARBA" id="ARBA00022801"/>
    </source>
</evidence>
<dbReference type="InterPro" id="IPR013517">
    <property type="entry name" value="FG-GAP"/>
</dbReference>
<evidence type="ECO:0000313" key="7">
    <source>
        <dbReference type="EMBL" id="AWW38499.1"/>
    </source>
</evidence>
<dbReference type="SMART" id="SM00191">
    <property type="entry name" value="Int_alpha"/>
    <property type="match status" value="5"/>
</dbReference>
<keyword evidence="1 6" id="KW-0732">Signal</keyword>
<dbReference type="AlphaFoldDB" id="A0A2Z4J094"/>
<accession>A0A2Z4J094</accession>
<keyword evidence="2" id="KW-0677">Repeat</keyword>
<dbReference type="KEGG" id="scad:DN051_19060"/>
<reference evidence="7 8" key="1">
    <citation type="journal article" date="2019" name="Int. J. Syst. Evol. Microbiol.">
        <title>Streptomyces cadmiisoli sp. nov., a novel actinomycete isolated from cadmium-contaminated soil.</title>
        <authorList>
            <person name="Li K."/>
            <person name="Tang X."/>
            <person name="Zhao J."/>
            <person name="Guo Y."/>
            <person name="Tang Y."/>
            <person name="Gao J."/>
        </authorList>
    </citation>
    <scope>NUCLEOTIDE SEQUENCE [LARGE SCALE GENOMIC DNA]</scope>
    <source>
        <strain evidence="7 8">ZFG47</strain>
    </source>
</reference>
<keyword evidence="3" id="KW-0378">Hydrolase</keyword>
<dbReference type="RefSeq" id="WP_079000308.1">
    <property type="nucleotide sequence ID" value="NZ_CBDRHE010000004.1"/>
</dbReference>
<feature type="region of interest" description="Disordered" evidence="5">
    <location>
        <begin position="399"/>
        <end position="419"/>
    </location>
</feature>
<dbReference type="InterPro" id="IPR013519">
    <property type="entry name" value="Int_alpha_beta-p"/>
</dbReference>
<evidence type="ECO:0000256" key="4">
    <source>
        <dbReference type="ARBA" id="ARBA00023180"/>
    </source>
</evidence>
<dbReference type="EMBL" id="CP030073">
    <property type="protein sequence ID" value="AWW38499.1"/>
    <property type="molecule type" value="Genomic_DNA"/>
</dbReference>
<dbReference type="PANTHER" id="PTHR23221:SF7">
    <property type="entry name" value="PHOSPHATIDYLINOSITOL-GLYCAN-SPECIFIC PHOSPHOLIPASE D"/>
    <property type="match status" value="1"/>
</dbReference>
<gene>
    <name evidence="7" type="ORF">DN051_19060</name>
</gene>
<feature type="compositionally biased region" description="Low complexity" evidence="5">
    <location>
        <begin position="447"/>
        <end position="467"/>
    </location>
</feature>
<feature type="region of interest" description="Disordered" evidence="5">
    <location>
        <begin position="431"/>
        <end position="481"/>
    </location>
</feature>
<dbReference type="Gene3D" id="2.130.10.130">
    <property type="entry name" value="Integrin alpha, N-terminal"/>
    <property type="match status" value="4"/>
</dbReference>
<evidence type="ECO:0000313" key="8">
    <source>
        <dbReference type="Proteomes" id="UP000249616"/>
    </source>
</evidence>
<evidence type="ECO:0000256" key="6">
    <source>
        <dbReference type="SAM" id="SignalP"/>
    </source>
</evidence>
<dbReference type="Proteomes" id="UP000249616">
    <property type="component" value="Chromosome"/>
</dbReference>
<sequence length="481" mass="47542">MRYRRLAVLVAASLTPLALSAPAAQAATPAAPYDFNGDGRADLAVGAPAATVAGKARAGAVSVVYGSSTGLKSSTYKVITQNSPAVPGSAETDDAFGSSLASADLNRDGYADLLVGAPGEDVDGDTNDGTVVIVWGSKSGLSGARTLVNHNQRENDRYGKAVAAGDFTGDGLPEVATGSTGMFELNFVSGPFTKTGPFGGGNGGSLADGLPPFSSSYGVEYLSAGDVMGRGFSNLVAHGRVKGTDDAVTVLVDGKIGNFNNWLVRMPSGYVSAVGDIDGDGYADVAVGNHRETSADPAGAKGGRVTVRYGGPDGVDPSRAPLTLTQDTPGVPGSAETGDAFGSGVSVGDINGDGYADLAIGASGESTGAATTTGSVTVLFGSARGLTTTGAKTYTQNTAGVPGAEEKSDRFGGRTSLLDHSGDRRADLVISAPGENAGDGAVTSLRGTATGPTTTGATTFGPSTTGIGTTGTPGYGSILGG</sequence>
<dbReference type="InterPro" id="IPR028994">
    <property type="entry name" value="Integrin_alpha_N"/>
</dbReference>
<proteinExistence type="predicted"/>
<dbReference type="PANTHER" id="PTHR23221">
    <property type="entry name" value="GLYCOSYLPHOSPHATIDYLINOSITOL PHOSPHOLIPASE D"/>
    <property type="match status" value="1"/>
</dbReference>
<evidence type="ECO:0008006" key="9">
    <source>
        <dbReference type="Google" id="ProtNLM"/>
    </source>
</evidence>
<evidence type="ECO:0000256" key="2">
    <source>
        <dbReference type="ARBA" id="ARBA00022737"/>
    </source>
</evidence>
<evidence type="ECO:0000256" key="5">
    <source>
        <dbReference type="SAM" id="MobiDB-lite"/>
    </source>
</evidence>
<organism evidence="7 8">
    <name type="scientific">Streptomyces cadmiisoli</name>
    <dbReference type="NCBI Taxonomy" id="2184053"/>
    <lineage>
        <taxon>Bacteria</taxon>
        <taxon>Bacillati</taxon>
        <taxon>Actinomycetota</taxon>
        <taxon>Actinomycetes</taxon>
        <taxon>Kitasatosporales</taxon>
        <taxon>Streptomycetaceae</taxon>
        <taxon>Streptomyces</taxon>
        <taxon>Streptomyces aurantiacus group</taxon>
    </lineage>
</organism>
<dbReference type="GeneID" id="32594672"/>
<keyword evidence="4" id="KW-0325">Glycoprotein</keyword>
<feature type="signal peptide" evidence="6">
    <location>
        <begin position="1"/>
        <end position="26"/>
    </location>
</feature>
<protein>
    <recommendedName>
        <fullName evidence="9">Integrin-like protein</fullName>
    </recommendedName>
</protein>
<dbReference type="SUPFAM" id="SSF69318">
    <property type="entry name" value="Integrin alpha N-terminal domain"/>
    <property type="match status" value="2"/>
</dbReference>
<feature type="chain" id="PRO_5016343171" description="Integrin-like protein" evidence="6">
    <location>
        <begin position="27"/>
        <end position="481"/>
    </location>
</feature>
<feature type="compositionally biased region" description="Gly residues" evidence="5">
    <location>
        <begin position="468"/>
        <end position="481"/>
    </location>
</feature>
<dbReference type="GO" id="GO:0016787">
    <property type="term" value="F:hydrolase activity"/>
    <property type="evidence" value="ECO:0007669"/>
    <property type="project" value="UniProtKB-KW"/>
</dbReference>
<dbReference type="PROSITE" id="PS51470">
    <property type="entry name" value="FG_GAP"/>
    <property type="match status" value="3"/>
</dbReference>
<dbReference type="Pfam" id="PF01839">
    <property type="entry name" value="FG-GAP"/>
    <property type="match status" value="4"/>
</dbReference>